<proteinExistence type="predicted"/>
<dbReference type="InterPro" id="IPR029058">
    <property type="entry name" value="AB_hydrolase_fold"/>
</dbReference>
<evidence type="ECO:0000259" key="1">
    <source>
        <dbReference type="Pfam" id="PF09994"/>
    </source>
</evidence>
<dbReference type="RefSeq" id="WP_092646255.1">
    <property type="nucleotide sequence ID" value="NZ_FNPX01000010.1"/>
</dbReference>
<evidence type="ECO:0000313" key="3">
    <source>
        <dbReference type="Proteomes" id="UP000198914"/>
    </source>
</evidence>
<protein>
    <submittedName>
        <fullName evidence="2">Uncharacterized protein, PA2063/DUF2235 family</fullName>
    </submittedName>
</protein>
<feature type="domain" description="T6SS Phospholipase effector Tle1-like catalytic" evidence="1">
    <location>
        <begin position="31"/>
        <end position="278"/>
    </location>
</feature>
<gene>
    <name evidence="2" type="ORF">SAMN05444004_11092</name>
</gene>
<dbReference type="Pfam" id="PF09994">
    <property type="entry name" value="T6SS_Tle1-like_cat"/>
    <property type="match status" value="1"/>
</dbReference>
<dbReference type="STRING" id="1244108.SAMN05444004_11092"/>
<evidence type="ECO:0000313" key="2">
    <source>
        <dbReference type="EMBL" id="SDZ32184.1"/>
    </source>
</evidence>
<dbReference type="AlphaFoldDB" id="A0A1H3S2R8"/>
<dbReference type="EMBL" id="FNPX01000010">
    <property type="protein sequence ID" value="SDZ32184.1"/>
    <property type="molecule type" value="Genomic_DNA"/>
</dbReference>
<reference evidence="3" key="1">
    <citation type="submission" date="2016-10" db="EMBL/GenBank/DDBJ databases">
        <authorList>
            <person name="Varghese N."/>
            <person name="Submissions S."/>
        </authorList>
    </citation>
    <scope>NUCLEOTIDE SEQUENCE [LARGE SCALE GENOMIC DNA]</scope>
    <source>
        <strain evidence="3">DSM 100420</strain>
    </source>
</reference>
<name>A0A1H3S2R8_9RHOB</name>
<dbReference type="InterPro" id="IPR018712">
    <property type="entry name" value="Tle1-like_cat"/>
</dbReference>
<dbReference type="OrthoDB" id="4378831at2"/>
<accession>A0A1H3S2R8</accession>
<sequence>MGLRDLFDRLLGRDGGGITRSPVEETQVQTHVVLLDGTMSTLRPGWETSIGLIYRLLASEDQQCLYYEPGLEWRGWRHAPEIMAGVGINHQIRRAYMFLAHRYRPGDRVFLLGYSRGAYAVRALAGMIDRIGLLRPEFAEEEMVLEAYTHYRDGPLHPNARRFATQHCHQNSRITAVGVLDTVQAVGIRWPVLWRVFPEVHAFRSHRLGQSVDFGFHAMGLDETRKAYSLDRWRTRGKRTASVEQVWFRGTHGDVGGHLNGHDPARPLSNVPLVWLLSRLEDVGLDLPEGWRDRFPQDSTAPSVGNWRGFGPVFLSRRRRVFGEDPSEWLHPTATDHPAAARLNVWDGKAPDEQDRAVEYTFARKGRIEP</sequence>
<dbReference type="PANTHER" id="PTHR33840:SF1">
    <property type="entry name" value="TLE1 PHOSPHOLIPASE DOMAIN-CONTAINING PROTEIN"/>
    <property type="match status" value="1"/>
</dbReference>
<keyword evidence="3" id="KW-1185">Reference proteome</keyword>
<dbReference type="SUPFAM" id="SSF53474">
    <property type="entry name" value="alpha/beta-Hydrolases"/>
    <property type="match status" value="1"/>
</dbReference>
<organism evidence="2 3">
    <name type="scientific">Jannaschia faecimaris</name>
    <dbReference type="NCBI Taxonomy" id="1244108"/>
    <lineage>
        <taxon>Bacteria</taxon>
        <taxon>Pseudomonadati</taxon>
        <taxon>Pseudomonadota</taxon>
        <taxon>Alphaproteobacteria</taxon>
        <taxon>Rhodobacterales</taxon>
        <taxon>Roseobacteraceae</taxon>
        <taxon>Jannaschia</taxon>
    </lineage>
</organism>
<dbReference type="Proteomes" id="UP000198914">
    <property type="component" value="Unassembled WGS sequence"/>
</dbReference>
<dbReference type="PANTHER" id="PTHR33840">
    <property type="match status" value="1"/>
</dbReference>